<gene>
    <name evidence="3" type="ORF">FPE_LOCUS33415</name>
</gene>
<proteinExistence type="predicted"/>
<evidence type="ECO:0000256" key="1">
    <source>
        <dbReference type="SAM" id="MobiDB-lite"/>
    </source>
</evidence>
<evidence type="ECO:0000256" key="2">
    <source>
        <dbReference type="SAM" id="Phobius"/>
    </source>
</evidence>
<name>A0AAD2AID6_9LAMI</name>
<dbReference type="Proteomes" id="UP000834106">
    <property type="component" value="Chromosome 22"/>
</dbReference>
<dbReference type="AlphaFoldDB" id="A0AAD2AID6"/>
<organism evidence="3 4">
    <name type="scientific">Fraxinus pennsylvanica</name>
    <dbReference type="NCBI Taxonomy" id="56036"/>
    <lineage>
        <taxon>Eukaryota</taxon>
        <taxon>Viridiplantae</taxon>
        <taxon>Streptophyta</taxon>
        <taxon>Embryophyta</taxon>
        <taxon>Tracheophyta</taxon>
        <taxon>Spermatophyta</taxon>
        <taxon>Magnoliopsida</taxon>
        <taxon>eudicotyledons</taxon>
        <taxon>Gunneridae</taxon>
        <taxon>Pentapetalae</taxon>
        <taxon>asterids</taxon>
        <taxon>lamiids</taxon>
        <taxon>Lamiales</taxon>
        <taxon>Oleaceae</taxon>
        <taxon>Oleeae</taxon>
        <taxon>Fraxinus</taxon>
    </lineage>
</organism>
<accession>A0AAD2AID6</accession>
<feature type="compositionally biased region" description="Basic and acidic residues" evidence="1">
    <location>
        <begin position="180"/>
        <end position="189"/>
    </location>
</feature>
<keyword evidence="2" id="KW-0812">Transmembrane</keyword>
<evidence type="ECO:0000313" key="4">
    <source>
        <dbReference type="Proteomes" id="UP000834106"/>
    </source>
</evidence>
<feature type="region of interest" description="Disordered" evidence="1">
    <location>
        <begin position="180"/>
        <end position="251"/>
    </location>
</feature>
<evidence type="ECO:0000313" key="3">
    <source>
        <dbReference type="EMBL" id="CAI9785985.1"/>
    </source>
</evidence>
<feature type="transmembrane region" description="Helical" evidence="2">
    <location>
        <begin position="303"/>
        <end position="323"/>
    </location>
</feature>
<reference evidence="3" key="1">
    <citation type="submission" date="2023-05" db="EMBL/GenBank/DDBJ databases">
        <authorList>
            <person name="Huff M."/>
        </authorList>
    </citation>
    <scope>NUCLEOTIDE SEQUENCE</scope>
</reference>
<feature type="region of interest" description="Disordered" evidence="1">
    <location>
        <begin position="142"/>
        <end position="165"/>
    </location>
</feature>
<sequence>MEWDIASLYARLRLTAKESQVLEAEEEDNGLSLEKRAKCIAFRVLADREDIAFNEEVFWVQCHDLPFAGMTYKTGSAIGERLGKVLTVDTDSSGVYIGAFLRIKKELGAAIGEGIEQQYGPWLRANWKLSAGVSLSEGAAKSQLHCPASNPDPQQTGDESNSGQMEVEDNGIVAGVDIQVKDSSGEARPNRSVLMDLGQRKNWKKRARSSSDSARHQVMDVDGCEPNDWSSRGQETEGTEESPPKRVKRVQGEAEGPILPVAAEQPWQPPPSSQFLVVWWCICVSPACFGLFLVSGCSGLMSLMVDGFPAPGSLPLLMVSFLLDSFLDWGPFCVGRFFCLVWGLVGFWWSYMTIVIASASA</sequence>
<keyword evidence="4" id="KW-1185">Reference proteome</keyword>
<keyword evidence="2" id="KW-1133">Transmembrane helix</keyword>
<protein>
    <recommendedName>
        <fullName evidence="5">DUF4283 domain-containing protein</fullName>
    </recommendedName>
</protein>
<feature type="transmembrane region" description="Helical" evidence="2">
    <location>
        <begin position="277"/>
        <end position="296"/>
    </location>
</feature>
<feature type="compositionally biased region" description="Polar residues" evidence="1">
    <location>
        <begin position="151"/>
        <end position="164"/>
    </location>
</feature>
<keyword evidence="2" id="KW-0472">Membrane</keyword>
<evidence type="ECO:0008006" key="5">
    <source>
        <dbReference type="Google" id="ProtNLM"/>
    </source>
</evidence>
<feature type="transmembrane region" description="Helical" evidence="2">
    <location>
        <begin position="329"/>
        <end position="351"/>
    </location>
</feature>
<dbReference type="EMBL" id="OU503057">
    <property type="protein sequence ID" value="CAI9785985.1"/>
    <property type="molecule type" value="Genomic_DNA"/>
</dbReference>